<evidence type="ECO:0000313" key="2">
    <source>
        <dbReference type="Proteomes" id="UP000008144"/>
    </source>
</evidence>
<dbReference type="InParanoid" id="F6TWI9"/>
<dbReference type="Ensembl" id="ENSCINT00000027653.2">
    <property type="protein sequence ID" value="ENSCINP00000027407.2"/>
    <property type="gene ID" value="ENSCING00000015470.2"/>
</dbReference>
<keyword evidence="2" id="KW-1185">Reference proteome</keyword>
<sequence>MVDVKVVEERYIAKFDHGFDFGGKVDDTIVWKSQTRPVTTNLIRELSDKDLYEGMRRGGVAVALCYAVFRARKDVHTFGFKLEKDGVSFSLKIGSDDVTRFKEDSWEDGGRVSTI</sequence>
<dbReference type="HOGENOM" id="CLU_2108142_0_0_1"/>
<organism evidence="1 2">
    <name type="scientific">Ciona intestinalis</name>
    <name type="common">Transparent sea squirt</name>
    <name type="synonym">Ascidia intestinalis</name>
    <dbReference type="NCBI Taxonomy" id="7719"/>
    <lineage>
        <taxon>Eukaryota</taxon>
        <taxon>Metazoa</taxon>
        <taxon>Chordata</taxon>
        <taxon>Tunicata</taxon>
        <taxon>Ascidiacea</taxon>
        <taxon>Phlebobranchia</taxon>
        <taxon>Cionidae</taxon>
        <taxon>Ciona</taxon>
    </lineage>
</organism>
<evidence type="ECO:0000313" key="1">
    <source>
        <dbReference type="Ensembl" id="ENSCINP00000027407.2"/>
    </source>
</evidence>
<reference evidence="2" key="1">
    <citation type="journal article" date="2002" name="Science">
        <title>The draft genome of Ciona intestinalis: insights into chordate and vertebrate origins.</title>
        <authorList>
            <person name="Dehal P."/>
            <person name="Satou Y."/>
            <person name="Campbell R.K."/>
            <person name="Chapman J."/>
            <person name="Degnan B."/>
            <person name="De Tomaso A."/>
            <person name="Davidson B."/>
            <person name="Di Gregorio A."/>
            <person name="Gelpke M."/>
            <person name="Goodstein D.M."/>
            <person name="Harafuji N."/>
            <person name="Hastings K.E."/>
            <person name="Ho I."/>
            <person name="Hotta K."/>
            <person name="Huang W."/>
            <person name="Kawashima T."/>
            <person name="Lemaire P."/>
            <person name="Martinez D."/>
            <person name="Meinertzhagen I.A."/>
            <person name="Necula S."/>
            <person name="Nonaka M."/>
            <person name="Putnam N."/>
            <person name="Rash S."/>
            <person name="Saiga H."/>
            <person name="Satake M."/>
            <person name="Terry A."/>
            <person name="Yamada L."/>
            <person name="Wang H.G."/>
            <person name="Awazu S."/>
            <person name="Azumi K."/>
            <person name="Boore J."/>
            <person name="Branno M."/>
            <person name="Chin-Bow S."/>
            <person name="DeSantis R."/>
            <person name="Doyle S."/>
            <person name="Francino P."/>
            <person name="Keys D.N."/>
            <person name="Haga S."/>
            <person name="Hayashi H."/>
            <person name="Hino K."/>
            <person name="Imai K.S."/>
            <person name="Inaba K."/>
            <person name="Kano S."/>
            <person name="Kobayashi K."/>
            <person name="Kobayashi M."/>
            <person name="Lee B.I."/>
            <person name="Makabe K.W."/>
            <person name="Manohar C."/>
            <person name="Matassi G."/>
            <person name="Medina M."/>
            <person name="Mochizuki Y."/>
            <person name="Mount S."/>
            <person name="Morishita T."/>
            <person name="Miura S."/>
            <person name="Nakayama A."/>
            <person name="Nishizaka S."/>
            <person name="Nomoto H."/>
            <person name="Ohta F."/>
            <person name="Oishi K."/>
            <person name="Rigoutsos I."/>
            <person name="Sano M."/>
            <person name="Sasaki A."/>
            <person name="Sasakura Y."/>
            <person name="Shoguchi E."/>
            <person name="Shin-i T."/>
            <person name="Spagnuolo A."/>
            <person name="Stainier D."/>
            <person name="Suzuki M.M."/>
            <person name="Tassy O."/>
            <person name="Takatori N."/>
            <person name="Tokuoka M."/>
            <person name="Yagi K."/>
            <person name="Yoshizaki F."/>
            <person name="Wada S."/>
            <person name="Zhang C."/>
            <person name="Hyatt P.D."/>
            <person name="Larimer F."/>
            <person name="Detter C."/>
            <person name="Doggett N."/>
            <person name="Glavina T."/>
            <person name="Hawkins T."/>
            <person name="Richardson P."/>
            <person name="Lucas S."/>
            <person name="Kohara Y."/>
            <person name="Levine M."/>
            <person name="Satoh N."/>
            <person name="Rokhsar D.S."/>
        </authorList>
    </citation>
    <scope>NUCLEOTIDE SEQUENCE [LARGE SCALE GENOMIC DNA]</scope>
</reference>
<name>F6TWI9_CIOIN</name>
<reference evidence="1" key="2">
    <citation type="submission" date="2025-08" db="UniProtKB">
        <authorList>
            <consortium name="Ensembl"/>
        </authorList>
    </citation>
    <scope>IDENTIFICATION</scope>
</reference>
<reference evidence="1" key="3">
    <citation type="submission" date="2025-09" db="UniProtKB">
        <authorList>
            <consortium name="Ensembl"/>
        </authorList>
    </citation>
    <scope>IDENTIFICATION</scope>
</reference>
<proteinExistence type="predicted"/>
<protein>
    <submittedName>
        <fullName evidence="1">Uncharacterized protein</fullName>
    </submittedName>
</protein>
<dbReference type="Proteomes" id="UP000008144">
    <property type="component" value="Unassembled WGS sequence"/>
</dbReference>
<dbReference type="AlphaFoldDB" id="F6TWI9"/>
<accession>F6TWI9</accession>